<accession>A0ACB9S0B6</accession>
<organism evidence="1 2">
    <name type="scientific">Melastoma candidum</name>
    <dbReference type="NCBI Taxonomy" id="119954"/>
    <lineage>
        <taxon>Eukaryota</taxon>
        <taxon>Viridiplantae</taxon>
        <taxon>Streptophyta</taxon>
        <taxon>Embryophyta</taxon>
        <taxon>Tracheophyta</taxon>
        <taxon>Spermatophyta</taxon>
        <taxon>Magnoliopsida</taxon>
        <taxon>eudicotyledons</taxon>
        <taxon>Gunneridae</taxon>
        <taxon>Pentapetalae</taxon>
        <taxon>rosids</taxon>
        <taxon>malvids</taxon>
        <taxon>Myrtales</taxon>
        <taxon>Melastomataceae</taxon>
        <taxon>Melastomatoideae</taxon>
        <taxon>Melastomateae</taxon>
        <taxon>Melastoma</taxon>
    </lineage>
</organism>
<keyword evidence="2" id="KW-1185">Reference proteome</keyword>
<protein>
    <submittedName>
        <fullName evidence="1">Uncharacterized protein</fullName>
    </submittedName>
</protein>
<proteinExistence type="predicted"/>
<evidence type="ECO:0000313" key="2">
    <source>
        <dbReference type="Proteomes" id="UP001057402"/>
    </source>
</evidence>
<dbReference type="EMBL" id="CM042881">
    <property type="protein sequence ID" value="KAI4384395.1"/>
    <property type="molecule type" value="Genomic_DNA"/>
</dbReference>
<gene>
    <name evidence="1" type="ORF">MLD38_002559</name>
</gene>
<evidence type="ECO:0000313" key="1">
    <source>
        <dbReference type="EMBL" id="KAI4384395.1"/>
    </source>
</evidence>
<comment type="caution">
    <text evidence="1">The sequence shown here is derived from an EMBL/GenBank/DDBJ whole genome shotgun (WGS) entry which is preliminary data.</text>
</comment>
<reference evidence="2" key="1">
    <citation type="journal article" date="2023" name="Front. Plant Sci.">
        <title>Chromosomal-level genome assembly of Melastoma candidum provides insights into trichome evolution.</title>
        <authorList>
            <person name="Zhong Y."/>
            <person name="Wu W."/>
            <person name="Sun C."/>
            <person name="Zou P."/>
            <person name="Liu Y."/>
            <person name="Dai S."/>
            <person name="Zhou R."/>
        </authorList>
    </citation>
    <scope>NUCLEOTIDE SEQUENCE [LARGE SCALE GENOMIC DNA]</scope>
</reference>
<sequence length="135" mass="15132">MARDWVFASFVAIVLAAGSTKGASLLEDMRVAPSDFPSLNAEKLIRELNLSPKELDVVSGRNGVGIGGDGKRIMERNFVFPDLVGVDSRVSVEDLGHHAGYYKLKDSHDARVFYFFFESRSHKDDPVDRRTRMQQ</sequence>
<name>A0ACB9S0B6_9MYRT</name>
<dbReference type="Proteomes" id="UP001057402">
    <property type="component" value="Chromosome 2"/>
</dbReference>